<accession>A0A554SDM4</accession>
<dbReference type="PANTHER" id="PTHR32332:SF38">
    <property type="entry name" value="MONOOXYGENASE RV1533-RELATED"/>
    <property type="match status" value="1"/>
</dbReference>
<keyword evidence="2" id="KW-0288">FMN</keyword>
<keyword evidence="5" id="KW-1185">Reference proteome</keyword>
<gene>
    <name evidence="4" type="ORF">FNM00_07095</name>
</gene>
<dbReference type="AlphaFoldDB" id="A0A554SDM4"/>
<evidence type="ECO:0000256" key="3">
    <source>
        <dbReference type="ARBA" id="ARBA00023002"/>
    </source>
</evidence>
<dbReference type="CDD" id="cd04730">
    <property type="entry name" value="NPD_like"/>
    <property type="match status" value="1"/>
</dbReference>
<keyword evidence="4" id="KW-0503">Monooxygenase</keyword>
<reference evidence="4 5" key="1">
    <citation type="submission" date="2019-07" db="EMBL/GenBank/DDBJ databases">
        <authorList>
            <person name="Zhao L.H."/>
        </authorList>
    </citation>
    <scope>NUCLEOTIDE SEQUENCE [LARGE SCALE GENOMIC DNA]</scope>
    <source>
        <strain evidence="4 5">Co35</strain>
    </source>
</reference>
<dbReference type="InterPro" id="IPR013785">
    <property type="entry name" value="Aldolase_TIM"/>
</dbReference>
<evidence type="ECO:0000256" key="2">
    <source>
        <dbReference type="ARBA" id="ARBA00022643"/>
    </source>
</evidence>
<dbReference type="GO" id="GO:0018580">
    <property type="term" value="F:nitronate monooxygenase activity"/>
    <property type="evidence" value="ECO:0007669"/>
    <property type="project" value="InterPro"/>
</dbReference>
<dbReference type="Gene3D" id="3.20.20.70">
    <property type="entry name" value="Aldolase class I"/>
    <property type="match status" value="1"/>
</dbReference>
<organism evidence="4 5">
    <name type="scientific">Aeromicrobium piscarium</name>
    <dbReference type="NCBI Taxonomy" id="2590901"/>
    <lineage>
        <taxon>Bacteria</taxon>
        <taxon>Bacillati</taxon>
        <taxon>Actinomycetota</taxon>
        <taxon>Actinomycetes</taxon>
        <taxon>Propionibacteriales</taxon>
        <taxon>Nocardioidaceae</taxon>
        <taxon>Aeromicrobium</taxon>
    </lineage>
</organism>
<dbReference type="EMBL" id="VLNT01000004">
    <property type="protein sequence ID" value="TSD64450.1"/>
    <property type="molecule type" value="Genomic_DNA"/>
</dbReference>
<dbReference type="InterPro" id="IPR004136">
    <property type="entry name" value="NMO"/>
</dbReference>
<proteinExistence type="predicted"/>
<protein>
    <submittedName>
        <fullName evidence="4">Nitronate monooxygenase</fullName>
    </submittedName>
</protein>
<evidence type="ECO:0000313" key="5">
    <source>
        <dbReference type="Proteomes" id="UP000316988"/>
    </source>
</evidence>
<dbReference type="Pfam" id="PF03060">
    <property type="entry name" value="NMO"/>
    <property type="match status" value="1"/>
</dbReference>
<keyword evidence="1" id="KW-0285">Flavoprotein</keyword>
<dbReference type="Proteomes" id="UP000316988">
    <property type="component" value="Unassembled WGS sequence"/>
</dbReference>
<sequence length="365" mass="37752">MDTRFTTMFGLELPLAGFSRSPGVVAEVSAAGGLGVLAATPYVPDELDRHLTWIAERCDGAPFGVDLLVPPGPMTGVASGPLPVTHVDFVRELLAEHGIASPGLGQLGHGATTTTSLSADGVEALLDVTFAHRPALVANALGPAPARLIERAHAEDVPVAALIGSSTHARRQLDLGVDVLVAQGTEAGGHTGSIATMVLTPEIVDLAGDVPVLAAGGIADGRQLAASLALGAAGAWCGSVWLASEEDITPTTVKRRLLRAGSGDTVRSTARTGKPARQLRSAWHDAWESADAPPVLPMNQQLLLSKDAWALIEAAAEEGRDVDELTSFFVGQVVGRMTEIRPTRQIVHDMVAGCVEAIGGLGGRR</sequence>
<keyword evidence="3" id="KW-0560">Oxidoreductase</keyword>
<dbReference type="PANTHER" id="PTHR32332">
    <property type="entry name" value="2-NITROPROPANE DIOXYGENASE"/>
    <property type="match status" value="1"/>
</dbReference>
<comment type="caution">
    <text evidence="4">The sequence shown here is derived from an EMBL/GenBank/DDBJ whole genome shotgun (WGS) entry which is preliminary data.</text>
</comment>
<name>A0A554SDM4_9ACTN</name>
<dbReference type="OrthoDB" id="7165168at2"/>
<evidence type="ECO:0000313" key="4">
    <source>
        <dbReference type="EMBL" id="TSD64450.1"/>
    </source>
</evidence>
<dbReference type="SUPFAM" id="SSF51412">
    <property type="entry name" value="Inosine monophosphate dehydrogenase (IMPDH)"/>
    <property type="match status" value="1"/>
</dbReference>
<evidence type="ECO:0000256" key="1">
    <source>
        <dbReference type="ARBA" id="ARBA00022630"/>
    </source>
</evidence>